<evidence type="ECO:0000313" key="8">
    <source>
        <dbReference type="EMBL" id="OIT04589.1"/>
    </source>
</evidence>
<dbReference type="STRING" id="49451.A0A1J6IHN7"/>
<proteinExistence type="inferred from homology"/>
<dbReference type="AlphaFoldDB" id="A0A1J6IHN7"/>
<dbReference type="GO" id="GO:0009626">
    <property type="term" value="P:plant-type hypersensitive response"/>
    <property type="evidence" value="ECO:0007669"/>
    <property type="project" value="UniProtKB-KW"/>
</dbReference>
<feature type="domain" description="HMA" evidence="7">
    <location>
        <begin position="7"/>
        <end position="71"/>
    </location>
</feature>
<evidence type="ECO:0000313" key="9">
    <source>
        <dbReference type="Proteomes" id="UP000187609"/>
    </source>
</evidence>
<reference evidence="8" key="1">
    <citation type="submission" date="2016-11" db="EMBL/GenBank/DDBJ databases">
        <title>The genome of Nicotiana attenuata.</title>
        <authorList>
            <person name="Xu S."/>
            <person name="Brockmoeller T."/>
            <person name="Gaquerel E."/>
            <person name="Navarro A."/>
            <person name="Kuhl H."/>
            <person name="Gase K."/>
            <person name="Ling Z."/>
            <person name="Zhou W."/>
            <person name="Kreitzer C."/>
            <person name="Stanke M."/>
            <person name="Tang H."/>
            <person name="Lyons E."/>
            <person name="Pandey P."/>
            <person name="Pandey S.P."/>
            <person name="Timmermann B."/>
            <person name="Baldwin I.T."/>
        </authorList>
    </citation>
    <scope>NUCLEOTIDE SEQUENCE [LARGE SCALE GENOMIC DNA]</scope>
    <source>
        <strain evidence="8">UT</strain>
    </source>
</reference>
<feature type="compositionally biased region" description="Basic and acidic residues" evidence="6">
    <location>
        <begin position="103"/>
        <end position="118"/>
    </location>
</feature>
<evidence type="ECO:0000256" key="3">
    <source>
        <dbReference type="ARBA" id="ARBA00022723"/>
    </source>
</evidence>
<comment type="subcellular location">
    <subcellularLocation>
        <location evidence="1">Membrane</location>
        <topology evidence="1">Peripheral membrane protein</topology>
    </subcellularLocation>
</comment>
<keyword evidence="4" id="KW-0449">Lipoprotein</keyword>
<dbReference type="SMR" id="A0A1J6IHN7"/>
<evidence type="ECO:0000259" key="7">
    <source>
        <dbReference type="PROSITE" id="PS50846"/>
    </source>
</evidence>
<dbReference type="PANTHER" id="PTHR45868:SF14">
    <property type="entry name" value="OS08G0205500 PROTEIN"/>
    <property type="match status" value="1"/>
</dbReference>
<dbReference type="EMBL" id="MJEQ01037185">
    <property type="protein sequence ID" value="OIT04589.1"/>
    <property type="molecule type" value="Genomic_DNA"/>
</dbReference>
<keyword evidence="3" id="KW-0479">Metal-binding</keyword>
<evidence type="ECO:0000256" key="1">
    <source>
        <dbReference type="ARBA" id="ARBA00004170"/>
    </source>
</evidence>
<dbReference type="GO" id="GO:0016020">
    <property type="term" value="C:membrane"/>
    <property type="evidence" value="ECO:0007669"/>
    <property type="project" value="UniProtKB-SubCell"/>
</dbReference>
<organism evidence="8 9">
    <name type="scientific">Nicotiana attenuata</name>
    <name type="common">Coyote tobacco</name>
    <dbReference type="NCBI Taxonomy" id="49451"/>
    <lineage>
        <taxon>Eukaryota</taxon>
        <taxon>Viridiplantae</taxon>
        <taxon>Streptophyta</taxon>
        <taxon>Embryophyta</taxon>
        <taxon>Tracheophyta</taxon>
        <taxon>Spermatophyta</taxon>
        <taxon>Magnoliopsida</taxon>
        <taxon>eudicotyledons</taxon>
        <taxon>Gunneridae</taxon>
        <taxon>Pentapetalae</taxon>
        <taxon>asterids</taxon>
        <taxon>lamiids</taxon>
        <taxon>Solanales</taxon>
        <taxon>Solanaceae</taxon>
        <taxon>Nicotianoideae</taxon>
        <taxon>Nicotianeae</taxon>
        <taxon>Nicotiana</taxon>
    </lineage>
</organism>
<sequence length="261" mass="29552">MEHSPDDPVCVIKVDCNCCPKCPGDLRKILLEINGVLDVSYDPKTKLATIRGKFDPFMLTKTIKKSGKTAELISYDKNPLHEAQSSTSRNSNNYHHPSGNTHIKGEAKGKAKVGEKNRTERRRGSKDDDDDSDDDSHRCEDFVSTKDKKYHKAEAYEPPKGIDEAICRDRYCKIHRRGGGILDGVTEEQRQEAYSSMFMRMGPQYSGGLYNGEASSYLHPPYQYYNPEYANFYPPAQPMSGVNDFTRYFDDQDSGRSCSTM</sequence>
<feature type="region of interest" description="Disordered" evidence="6">
    <location>
        <begin position="75"/>
        <end position="139"/>
    </location>
</feature>
<dbReference type="PROSITE" id="PS50846">
    <property type="entry name" value="HMA_2"/>
    <property type="match status" value="1"/>
</dbReference>
<comment type="similarity">
    <text evidence="5">Belongs to the HIPP family.</text>
</comment>
<dbReference type="Proteomes" id="UP000187609">
    <property type="component" value="Unassembled WGS sequence"/>
</dbReference>
<evidence type="ECO:0000256" key="6">
    <source>
        <dbReference type="SAM" id="MobiDB-lite"/>
    </source>
</evidence>
<protein>
    <recommendedName>
        <fullName evidence="7">HMA domain-containing protein</fullName>
    </recommendedName>
</protein>
<dbReference type="GO" id="GO:0046872">
    <property type="term" value="F:metal ion binding"/>
    <property type="evidence" value="ECO:0007669"/>
    <property type="project" value="UniProtKB-KW"/>
</dbReference>
<accession>A0A1J6IHN7</accession>
<dbReference type="Gramene" id="OIT04589">
    <property type="protein sequence ID" value="OIT04589"/>
    <property type="gene ID" value="A4A49_05051"/>
</dbReference>
<gene>
    <name evidence="8" type="ORF">A4A49_05051</name>
</gene>
<evidence type="ECO:0000256" key="4">
    <source>
        <dbReference type="ARBA" id="ARBA00023289"/>
    </source>
</evidence>
<dbReference type="PANTHER" id="PTHR45868">
    <property type="entry name" value="HEAVY METAL-ASSOCIATED ISOPRENYLATED PLANT PROTEIN 33-RELATED"/>
    <property type="match status" value="1"/>
</dbReference>
<dbReference type="OMA" id="KIHRRGG"/>
<evidence type="ECO:0000256" key="2">
    <source>
        <dbReference type="ARBA" id="ARBA00022481"/>
    </source>
</evidence>
<feature type="compositionally biased region" description="Polar residues" evidence="6">
    <location>
        <begin position="83"/>
        <end position="101"/>
    </location>
</feature>
<dbReference type="SUPFAM" id="SSF55008">
    <property type="entry name" value="HMA, heavy metal-associated domain"/>
    <property type="match status" value="1"/>
</dbReference>
<evidence type="ECO:0000256" key="5">
    <source>
        <dbReference type="ARBA" id="ARBA00024045"/>
    </source>
</evidence>
<keyword evidence="9" id="KW-1185">Reference proteome</keyword>
<dbReference type="Pfam" id="PF00403">
    <property type="entry name" value="HMA"/>
    <property type="match status" value="1"/>
</dbReference>
<dbReference type="InterPro" id="IPR036163">
    <property type="entry name" value="HMA_dom_sf"/>
</dbReference>
<dbReference type="InterPro" id="IPR006121">
    <property type="entry name" value="HMA_dom"/>
</dbReference>
<keyword evidence="4" id="KW-0636">Prenylation</keyword>
<comment type="caution">
    <text evidence="8">The sequence shown here is derived from an EMBL/GenBank/DDBJ whole genome shotgun (WGS) entry which is preliminary data.</text>
</comment>
<name>A0A1J6IHN7_NICAT</name>
<keyword evidence="2" id="KW-0488">Methylation</keyword>
<dbReference type="Gene3D" id="3.30.70.100">
    <property type="match status" value="1"/>
</dbReference>